<evidence type="ECO:0000313" key="3">
    <source>
        <dbReference type="EMBL" id="TCL09788.1"/>
    </source>
</evidence>
<dbReference type="GO" id="GO:0016810">
    <property type="term" value="F:hydrolase activity, acting on carbon-nitrogen (but not peptide) bonds"/>
    <property type="evidence" value="ECO:0007669"/>
    <property type="project" value="InterPro"/>
</dbReference>
<dbReference type="CDD" id="cd01299">
    <property type="entry name" value="Met_dep_hydrolase_A"/>
    <property type="match status" value="1"/>
</dbReference>
<dbReference type="EMBL" id="SMGR01000001">
    <property type="protein sequence ID" value="TCL09788.1"/>
    <property type="molecule type" value="Genomic_DNA"/>
</dbReference>
<feature type="signal peptide" evidence="1">
    <location>
        <begin position="1"/>
        <end position="19"/>
    </location>
</feature>
<dbReference type="InterPro" id="IPR011059">
    <property type="entry name" value="Metal-dep_hydrolase_composite"/>
</dbReference>
<keyword evidence="3" id="KW-0378">Hydrolase</keyword>
<protein>
    <submittedName>
        <fullName evidence="3">Imidazolonepropionase-like amidohydrolase</fullName>
    </submittedName>
</protein>
<accession>A0A4R1NWY4</accession>
<evidence type="ECO:0000256" key="1">
    <source>
        <dbReference type="SAM" id="SignalP"/>
    </source>
</evidence>
<comment type="caution">
    <text evidence="3">The sequence shown here is derived from an EMBL/GenBank/DDBJ whole genome shotgun (WGS) entry which is preliminary data.</text>
</comment>
<dbReference type="AlphaFoldDB" id="A0A4R1NWY4"/>
<dbReference type="SUPFAM" id="SSF51338">
    <property type="entry name" value="Composite domain of metallo-dependent hydrolases"/>
    <property type="match status" value="2"/>
</dbReference>
<dbReference type="Gene3D" id="3.20.20.140">
    <property type="entry name" value="Metal-dependent hydrolases"/>
    <property type="match status" value="1"/>
</dbReference>
<dbReference type="SUPFAM" id="SSF51556">
    <property type="entry name" value="Metallo-dependent hydrolases"/>
    <property type="match status" value="1"/>
</dbReference>
<dbReference type="InterPro" id="IPR032466">
    <property type="entry name" value="Metal_Hydrolase"/>
</dbReference>
<proteinExistence type="predicted"/>
<dbReference type="InterPro" id="IPR051781">
    <property type="entry name" value="Metallo-dep_Hydrolase"/>
</dbReference>
<feature type="domain" description="Amidohydrolase-related" evidence="2">
    <location>
        <begin position="77"/>
        <end position="432"/>
    </location>
</feature>
<dbReference type="Proteomes" id="UP000295673">
    <property type="component" value="Unassembled WGS sequence"/>
</dbReference>
<evidence type="ECO:0000259" key="2">
    <source>
        <dbReference type="Pfam" id="PF01979"/>
    </source>
</evidence>
<reference evidence="3 4" key="1">
    <citation type="submission" date="2019-03" db="EMBL/GenBank/DDBJ databases">
        <title>Genomic Encyclopedia of Archaeal and Bacterial Type Strains, Phase II (KMG-II): from individual species to whole genera.</title>
        <authorList>
            <person name="Goeker M."/>
        </authorList>
    </citation>
    <scope>NUCLEOTIDE SEQUENCE [LARGE SCALE GENOMIC DNA]</scope>
    <source>
        <strain evidence="3 4">DSM 26433</strain>
    </source>
</reference>
<organism evidence="3 4">
    <name type="scientific">Shimia isoporae</name>
    <dbReference type="NCBI Taxonomy" id="647720"/>
    <lineage>
        <taxon>Bacteria</taxon>
        <taxon>Pseudomonadati</taxon>
        <taxon>Pseudomonadota</taxon>
        <taxon>Alphaproteobacteria</taxon>
        <taxon>Rhodobacterales</taxon>
        <taxon>Roseobacteraceae</taxon>
    </lineage>
</organism>
<dbReference type="RefSeq" id="WP_165929136.1">
    <property type="nucleotide sequence ID" value="NZ_SMGR01000001.1"/>
</dbReference>
<dbReference type="PANTHER" id="PTHR43135:SF3">
    <property type="entry name" value="ALPHA-D-RIBOSE 1-METHYLPHOSPHONATE 5-TRIPHOSPHATE DIPHOSPHATASE"/>
    <property type="match status" value="1"/>
</dbReference>
<dbReference type="Pfam" id="PF01979">
    <property type="entry name" value="Amidohydro_1"/>
    <property type="match status" value="1"/>
</dbReference>
<feature type="chain" id="PRO_5020564564" evidence="1">
    <location>
        <begin position="20"/>
        <end position="438"/>
    </location>
</feature>
<dbReference type="InterPro" id="IPR006680">
    <property type="entry name" value="Amidohydro-rel"/>
</dbReference>
<sequence length="438" mass="47141">MKLICFALAASFAVTTAIAEDDRLPQTLFTNVNVYDGVTPELMMGANVLVEGNLIKQVSTEAIDAPLATVIDGGGRTLTPGLTDTHTHLHIVAAAVDMEQMPGQEAAIRGAVAAEDMLMRGFTTVRDLCGNTHGMRRAINAGVIPGPRIVSAGACIGGWSSHADFMTDTSVKGQTNMERIGMVRIADGPDEVRLAIREEMRKGASFIKIMIGGGLSSRYDPLDVTTMSKEEIEAAVDETARWGTYVTAHAYTDVSLNLGMDAGMVTFEHMHLAGRETFERLAEIGAVVSSQVGVVPTLCDNPLFNTAATKAKACNLQEGGIASFGYINDLNIRSGYGVDSFGSLEGYRYNSDAMLVRKEYFSNDKILEQMFANNAELIAMTGERNPYKDGPLAVIEPGAYADIILVEGDPTQDVAVFSEWETGIDLVMKDGVIYRNEL</sequence>
<dbReference type="InterPro" id="IPR057744">
    <property type="entry name" value="OTAase-like"/>
</dbReference>
<dbReference type="PANTHER" id="PTHR43135">
    <property type="entry name" value="ALPHA-D-RIBOSE 1-METHYLPHOSPHONATE 5-TRIPHOSPHATE DIPHOSPHATASE"/>
    <property type="match status" value="1"/>
</dbReference>
<name>A0A4R1NWY4_9RHOB</name>
<gene>
    <name evidence="3" type="ORF">BXY66_1852</name>
</gene>
<keyword evidence="4" id="KW-1185">Reference proteome</keyword>
<evidence type="ECO:0000313" key="4">
    <source>
        <dbReference type="Proteomes" id="UP000295673"/>
    </source>
</evidence>
<keyword evidence="1" id="KW-0732">Signal</keyword>
<dbReference type="Gene3D" id="2.30.40.10">
    <property type="entry name" value="Urease, subunit C, domain 1"/>
    <property type="match status" value="1"/>
</dbReference>